<sequence length="360" mass="39208">MKIGSWNTAALLAAVRTKSMKAAPRFAKFLKLANQLSVFCTQETHGQIADINELRRELRHFEIGHSLFPDSAATGGVITCIQPAFAKLFSTISHSSVDMVSDHIPIVVTISTFRPQDDESLWPELLNFVPKLPEVPEEMEEEALAGLVPPTSAGAAPERPALRAGTAPERVALQVPHWEGVLPDNIVDQQLPMVRNPHYGLHVIALGRNGSLFHKYQTGAANTSDPMAQVPMTEWLCLTPAVRKNTSGADLTPRVRQQPGSGVERGWPYRALRYQADSLDLWQMYQTDAKDPGPACVEQAPRALLRPLPAGLPGVPGGGGVQGKLLERRVHVDHEPAGALAEPGRPEAKADVAQLRRPYV</sequence>
<evidence type="ECO:0000313" key="3">
    <source>
        <dbReference type="Proteomes" id="UP001189429"/>
    </source>
</evidence>
<proteinExistence type="predicted"/>
<feature type="region of interest" description="Disordered" evidence="1">
    <location>
        <begin position="335"/>
        <end position="360"/>
    </location>
</feature>
<dbReference type="Proteomes" id="UP001189429">
    <property type="component" value="Unassembled WGS sequence"/>
</dbReference>
<accession>A0ABN9WQI4</accession>
<evidence type="ECO:0000313" key="2">
    <source>
        <dbReference type="EMBL" id="CAK0888917.1"/>
    </source>
</evidence>
<evidence type="ECO:0000256" key="1">
    <source>
        <dbReference type="SAM" id="MobiDB-lite"/>
    </source>
</evidence>
<comment type="caution">
    <text evidence="2">The sequence shown here is derived from an EMBL/GenBank/DDBJ whole genome shotgun (WGS) entry which is preliminary data.</text>
</comment>
<protein>
    <submittedName>
        <fullName evidence="2">Uncharacterized protein</fullName>
    </submittedName>
</protein>
<reference evidence="2" key="1">
    <citation type="submission" date="2023-10" db="EMBL/GenBank/DDBJ databases">
        <authorList>
            <person name="Chen Y."/>
            <person name="Shah S."/>
            <person name="Dougan E. K."/>
            <person name="Thang M."/>
            <person name="Chan C."/>
        </authorList>
    </citation>
    <scope>NUCLEOTIDE SEQUENCE [LARGE SCALE GENOMIC DNA]</scope>
</reference>
<organism evidence="2 3">
    <name type="scientific">Prorocentrum cordatum</name>
    <dbReference type="NCBI Taxonomy" id="2364126"/>
    <lineage>
        <taxon>Eukaryota</taxon>
        <taxon>Sar</taxon>
        <taxon>Alveolata</taxon>
        <taxon>Dinophyceae</taxon>
        <taxon>Prorocentrales</taxon>
        <taxon>Prorocentraceae</taxon>
        <taxon>Prorocentrum</taxon>
    </lineage>
</organism>
<keyword evidence="3" id="KW-1185">Reference proteome</keyword>
<dbReference type="EMBL" id="CAUYUJ010019148">
    <property type="protein sequence ID" value="CAK0888917.1"/>
    <property type="molecule type" value="Genomic_DNA"/>
</dbReference>
<gene>
    <name evidence="2" type="ORF">PCOR1329_LOCUS69604</name>
</gene>
<name>A0ABN9WQI4_9DINO</name>